<evidence type="ECO:0000256" key="6">
    <source>
        <dbReference type="SAM" id="MobiDB-lite"/>
    </source>
</evidence>
<feature type="transmembrane region" description="Helical" evidence="7">
    <location>
        <begin position="206"/>
        <end position="229"/>
    </location>
</feature>
<organism evidence="8 9">
    <name type="scientific">Phaeomoniella chlamydospora</name>
    <name type="common">Phaeoacremonium chlamydosporum</name>
    <dbReference type="NCBI Taxonomy" id="158046"/>
    <lineage>
        <taxon>Eukaryota</taxon>
        <taxon>Fungi</taxon>
        <taxon>Dikarya</taxon>
        <taxon>Ascomycota</taxon>
        <taxon>Pezizomycotina</taxon>
        <taxon>Eurotiomycetes</taxon>
        <taxon>Chaetothyriomycetidae</taxon>
        <taxon>Phaeomoniellales</taxon>
        <taxon>Phaeomoniellaceae</taxon>
        <taxon>Phaeomoniella</taxon>
    </lineage>
</organism>
<dbReference type="PANTHER" id="PTHR31845">
    <property type="entry name" value="FINGER DOMAIN PROTEIN, PUTATIVE-RELATED"/>
    <property type="match status" value="1"/>
</dbReference>
<keyword evidence="9" id="KW-1185">Reference proteome</keyword>
<evidence type="ECO:0000256" key="2">
    <source>
        <dbReference type="ARBA" id="ARBA00023015"/>
    </source>
</evidence>
<reference evidence="8 9" key="2">
    <citation type="submission" date="2015-05" db="EMBL/GenBank/DDBJ databases">
        <authorList>
            <person name="Morales-Cruz A."/>
            <person name="Amrine K.C."/>
            <person name="Cantu D."/>
        </authorList>
    </citation>
    <scope>NUCLEOTIDE SEQUENCE [LARGE SCALE GENOMIC DNA]</scope>
    <source>
        <strain evidence="8">UCRPC4</strain>
    </source>
</reference>
<dbReference type="GO" id="GO:0005634">
    <property type="term" value="C:nucleus"/>
    <property type="evidence" value="ECO:0007669"/>
    <property type="project" value="UniProtKB-SubCell"/>
</dbReference>
<evidence type="ECO:0000313" key="9">
    <source>
        <dbReference type="Proteomes" id="UP000053317"/>
    </source>
</evidence>
<evidence type="ECO:0000256" key="7">
    <source>
        <dbReference type="SAM" id="Phobius"/>
    </source>
</evidence>
<dbReference type="CDD" id="cd12148">
    <property type="entry name" value="fungal_TF_MHR"/>
    <property type="match status" value="1"/>
</dbReference>
<dbReference type="EMBL" id="LCWF01000040">
    <property type="protein sequence ID" value="KKY25610.1"/>
    <property type="molecule type" value="Genomic_DNA"/>
</dbReference>
<keyword evidence="7" id="KW-1133">Transmembrane helix</keyword>
<evidence type="ECO:0000256" key="1">
    <source>
        <dbReference type="ARBA" id="ARBA00004123"/>
    </source>
</evidence>
<comment type="caution">
    <text evidence="8">The sequence shown here is derived from an EMBL/GenBank/DDBJ whole genome shotgun (WGS) entry which is preliminary data.</text>
</comment>
<keyword evidence="7" id="KW-0472">Membrane</keyword>
<evidence type="ECO:0000256" key="4">
    <source>
        <dbReference type="ARBA" id="ARBA00023163"/>
    </source>
</evidence>
<proteinExistence type="predicted"/>
<dbReference type="PANTHER" id="PTHR31845:SF17">
    <property type="entry name" value="ZN(II)2CYS6 TRANSCRIPTION FACTOR (EUROFUNG)"/>
    <property type="match status" value="1"/>
</dbReference>
<keyword evidence="4" id="KW-0804">Transcription</keyword>
<reference evidence="8 9" key="1">
    <citation type="submission" date="2015-05" db="EMBL/GenBank/DDBJ databases">
        <title>Distinctive expansion of gene families associated with plant cell wall degradation and secondary metabolism in the genomes of grapevine trunk pathogens.</title>
        <authorList>
            <person name="Lawrence D.P."/>
            <person name="Travadon R."/>
            <person name="Rolshausen P.E."/>
            <person name="Baumgartner K."/>
        </authorList>
    </citation>
    <scope>NUCLEOTIDE SEQUENCE [LARGE SCALE GENOMIC DNA]</scope>
    <source>
        <strain evidence="8">UCRPC4</strain>
    </source>
</reference>
<comment type="subcellular location">
    <subcellularLocation>
        <location evidence="1">Nucleus</location>
    </subcellularLocation>
</comment>
<accession>A0A0G2HAJ6</accession>
<keyword evidence="7" id="KW-0812">Transmembrane</keyword>
<dbReference type="GO" id="GO:0000981">
    <property type="term" value="F:DNA-binding transcription factor activity, RNA polymerase II-specific"/>
    <property type="evidence" value="ECO:0007669"/>
    <property type="project" value="TreeGrafter"/>
</dbReference>
<evidence type="ECO:0000313" key="8">
    <source>
        <dbReference type="EMBL" id="KKY25610.1"/>
    </source>
</evidence>
<feature type="region of interest" description="Disordered" evidence="6">
    <location>
        <begin position="38"/>
        <end position="68"/>
    </location>
</feature>
<dbReference type="AlphaFoldDB" id="A0A0G2HAJ6"/>
<sequence length="587" mass="66059">MHEDSKWKNSVTTDISSIHASLQQVLKTLSLPQTLPLQTTPLEYDGDLDNDDPIGDAEETQQPSYEASPKALPIQEPAEHVPIDSLYQITGLKPLRTQEAENVDHKHKVPWQQRPDLVTKGVMTWEEAERLLTFYHTRLDPFFYGLGMQYPDLESLRQNSGVLFTAIMTVATLHDSGSAHIYGPCLKEFRKLVSMSMFEKRIDMNYLIALCIGSVWLSDMSWVLSGYAIRRAAEFRLKRCYYKVINTLQLAARSDIQTTQESLQEAMSGTRTLYALFVCDQHLSVLYGRNPIMRVQDWILGWEKFLESPSTTDYDERLASQVSLLLIMGKIRDSFQTNDGSALAKHQAAELESFDVPLDQWMNNWLPRMRPHEHLGRFPVQGVRLHYNFARLYLYSTVFRGLSNNHIPSWFLGAASKALTSATAIIDLFVSDPDLQAGLVGVPHYIHGMISFACAFLVRIAVNHSSQLHVNVTQSYTLISQFSNIVKMVPVGPHHMSQRMAEGLEKMADTIKASNRLTVEDTSVFAPKPFSPYLVPNNSAVNTGFGNFAPLPNAFAIPADLADLDFGLGSMPFFDFEGTSLNMDPPT</sequence>
<dbReference type="GO" id="GO:0000976">
    <property type="term" value="F:transcription cis-regulatory region binding"/>
    <property type="evidence" value="ECO:0007669"/>
    <property type="project" value="TreeGrafter"/>
</dbReference>
<keyword evidence="3" id="KW-0238">DNA-binding</keyword>
<keyword evidence="5" id="KW-0539">Nucleus</keyword>
<keyword evidence="2" id="KW-0805">Transcription regulation</keyword>
<dbReference type="Proteomes" id="UP000053317">
    <property type="component" value="Unassembled WGS sequence"/>
</dbReference>
<dbReference type="OrthoDB" id="1925334at2759"/>
<protein>
    <submittedName>
        <fullName evidence="8">Putative c6 transcription factor</fullName>
    </submittedName>
</protein>
<evidence type="ECO:0000256" key="5">
    <source>
        <dbReference type="ARBA" id="ARBA00023242"/>
    </source>
</evidence>
<name>A0A0G2HAJ6_PHACM</name>
<dbReference type="InterPro" id="IPR051089">
    <property type="entry name" value="prtT"/>
</dbReference>
<evidence type="ECO:0000256" key="3">
    <source>
        <dbReference type="ARBA" id="ARBA00023125"/>
    </source>
</evidence>
<feature type="compositionally biased region" description="Acidic residues" evidence="6">
    <location>
        <begin position="44"/>
        <end position="59"/>
    </location>
</feature>
<gene>
    <name evidence="8" type="ORF">UCRPC4_g01681</name>
</gene>